<keyword evidence="3" id="KW-1185">Reference proteome</keyword>
<evidence type="ECO:0000313" key="3">
    <source>
        <dbReference type="Proteomes" id="UP000780801"/>
    </source>
</evidence>
<feature type="non-terminal residue" evidence="2">
    <location>
        <position position="889"/>
    </location>
</feature>
<gene>
    <name evidence="2" type="ORF">BGW38_005368</name>
</gene>
<dbReference type="Gene3D" id="1.25.10.10">
    <property type="entry name" value="Leucine-rich Repeat Variant"/>
    <property type="match status" value="2"/>
</dbReference>
<dbReference type="InterPro" id="IPR016024">
    <property type="entry name" value="ARM-type_fold"/>
</dbReference>
<dbReference type="OrthoDB" id="660555at2759"/>
<accession>A0A9P6KBK2</accession>
<dbReference type="EMBL" id="JAABOA010003402">
    <property type="protein sequence ID" value="KAF9578712.1"/>
    <property type="molecule type" value="Genomic_DNA"/>
</dbReference>
<evidence type="ECO:0000313" key="2">
    <source>
        <dbReference type="EMBL" id="KAF9578712.1"/>
    </source>
</evidence>
<feature type="compositionally biased region" description="Low complexity" evidence="1">
    <location>
        <begin position="837"/>
        <end position="847"/>
    </location>
</feature>
<dbReference type="Proteomes" id="UP000780801">
    <property type="component" value="Unassembled WGS sequence"/>
</dbReference>
<feature type="compositionally biased region" description="Polar residues" evidence="1">
    <location>
        <begin position="479"/>
        <end position="489"/>
    </location>
</feature>
<name>A0A9P6KBK2_9FUNG</name>
<sequence>SRSIALPQLGYTKAVRVCNDCFEVAYLVAYCLSDDLGPSTQTHGARGLYEIVDTNDEKAIRSILDHGGLDAMVYLCSAVHGLELHRLATASLASLAEHQPIQATIVSKRTMPKLFHLVAIYAQNISSPPRPLSPPAMLTRMASTMSVHTKAIHRVESVAAVLMNVTHIVSQMVTDKLLAQQLVREGAMDGLMWLCIYFPAGVRTRAMEEALSTMASGRNRSEHAHYENASTSTNSSARTSGTRSESDDLQQPTPRHSVSMEMDDNEGTLISMDSMFHVRLETMQGLAARCISILATNVLNQAFIVDDLERIDRLVQLLYSNNADVVKYASKTMAYLSLRNDRYKPDIVKGAGAAALLAVIQSATTLRIPGLREDNATSTGAELPQHTIDPMVLSEAVSHACCALANLATNTESQEILMSHMDLVSAICSVVGRFPHQRDIERHVARLLANLALYDQNKLALLTAYTPVPEHMSVDSRPPSRTHQHSSPLPLTRRAKGNIIPTLLFIGALTLQKAGASGVEVERPYPQIAQDAVDFMNDEALEAEHLAHGYATPNDSVSDTNVSISSHHRYDEGEGQDEGEVEWTTAPGMEDVQRHIIRAIDNLMTSVLEDPTSNQSYKVFNRISPTLGLIKTIQMANQDEDTQRRASHVLSTLVQQQLIHAETIAALEHSKQEQQQQHQSIPVAQPEASPLTKQVRMEDVNAQEEETGEDHMSQDNDASLSVEKVDTPVKEEVDEQEHESKVEEAPVEDIEQNSTLEEPIDVTPSPEEEDHVQDVEPSKEETEEPVLQQLDTATAIEATDDNNPNADQGSVKDSTGTLDIPVEQEPVQESIHEHSQEQVQVESQEPSQEPEESVKDDQDVIAPTGEIDSREGPTESKQQQEEEANPSSP</sequence>
<organism evidence="2 3">
    <name type="scientific">Lunasporangiospora selenospora</name>
    <dbReference type="NCBI Taxonomy" id="979761"/>
    <lineage>
        <taxon>Eukaryota</taxon>
        <taxon>Fungi</taxon>
        <taxon>Fungi incertae sedis</taxon>
        <taxon>Mucoromycota</taxon>
        <taxon>Mortierellomycotina</taxon>
        <taxon>Mortierellomycetes</taxon>
        <taxon>Mortierellales</taxon>
        <taxon>Mortierellaceae</taxon>
        <taxon>Lunasporangiospora</taxon>
    </lineage>
</organism>
<reference evidence="2" key="1">
    <citation type="journal article" date="2020" name="Fungal Divers.">
        <title>Resolving the Mortierellaceae phylogeny through synthesis of multi-gene phylogenetics and phylogenomics.</title>
        <authorList>
            <person name="Vandepol N."/>
            <person name="Liber J."/>
            <person name="Desiro A."/>
            <person name="Na H."/>
            <person name="Kennedy M."/>
            <person name="Barry K."/>
            <person name="Grigoriev I.V."/>
            <person name="Miller A.N."/>
            <person name="O'Donnell K."/>
            <person name="Stajich J.E."/>
            <person name="Bonito G."/>
        </authorList>
    </citation>
    <scope>NUCLEOTIDE SEQUENCE</scope>
    <source>
        <strain evidence="2">KOD1015</strain>
    </source>
</reference>
<dbReference type="InterPro" id="IPR011989">
    <property type="entry name" value="ARM-like"/>
</dbReference>
<proteinExistence type="predicted"/>
<comment type="caution">
    <text evidence="2">The sequence shown here is derived from an EMBL/GenBank/DDBJ whole genome shotgun (WGS) entry which is preliminary data.</text>
</comment>
<feature type="non-terminal residue" evidence="2">
    <location>
        <position position="1"/>
    </location>
</feature>
<feature type="compositionally biased region" description="Basic and acidic residues" evidence="1">
    <location>
        <begin position="867"/>
        <end position="880"/>
    </location>
</feature>
<evidence type="ECO:0000256" key="1">
    <source>
        <dbReference type="SAM" id="MobiDB-lite"/>
    </source>
</evidence>
<feature type="region of interest" description="Disordered" evidence="1">
    <location>
        <begin position="669"/>
        <end position="889"/>
    </location>
</feature>
<feature type="compositionally biased region" description="Polar residues" evidence="1">
    <location>
        <begin position="801"/>
        <end position="817"/>
    </location>
</feature>
<protein>
    <submittedName>
        <fullName evidence="2">Uncharacterized protein</fullName>
    </submittedName>
</protein>
<dbReference type="AlphaFoldDB" id="A0A9P6KBK2"/>
<dbReference type="SUPFAM" id="SSF48371">
    <property type="entry name" value="ARM repeat"/>
    <property type="match status" value="2"/>
</dbReference>
<feature type="region of interest" description="Disordered" evidence="1">
    <location>
        <begin position="472"/>
        <end position="492"/>
    </location>
</feature>
<feature type="region of interest" description="Disordered" evidence="1">
    <location>
        <begin position="213"/>
        <end position="261"/>
    </location>
</feature>
<feature type="compositionally biased region" description="Low complexity" evidence="1">
    <location>
        <begin position="228"/>
        <end position="243"/>
    </location>
</feature>